<keyword evidence="3" id="KW-1015">Disulfide bond</keyword>
<evidence type="ECO:0000313" key="5">
    <source>
        <dbReference type="Proteomes" id="UP000887565"/>
    </source>
</evidence>
<feature type="domain" description="Teneurin-like YD-shell" evidence="4">
    <location>
        <begin position="34"/>
        <end position="332"/>
    </location>
</feature>
<dbReference type="Proteomes" id="UP000887565">
    <property type="component" value="Unplaced"/>
</dbReference>
<dbReference type="PANTHER" id="PTHR11219:SF69">
    <property type="entry name" value="TENEURIN-A"/>
    <property type="match status" value="1"/>
</dbReference>
<protein>
    <recommendedName>
        <fullName evidence="4">Teneurin-like YD-shell domain-containing protein</fullName>
    </recommendedName>
</protein>
<dbReference type="WBParaSite" id="nRc.2.0.1.t09840-RA">
    <property type="protein sequence ID" value="nRc.2.0.1.t09840-RA"/>
    <property type="gene ID" value="nRc.2.0.1.g09840"/>
</dbReference>
<sequence>MVLIDHFRSGRITNFANFKYEYFDAKILCFNQHLSIETNLSPNNQPSVQKISIRNRPIVERRSLFDAQNRLVALTFKLSDNGVDRQISRSYDYDDQNRLIAYNLKIDDSDQKNLIFKYDDAGNLLHTVDPVVHDSDGFLIKRGDFTFEYDGLNRLIRSKSPKIDNRYFYDHENRVIGYWRGGRGLYQFWYTTATNRIALAKLPDQSSMTFYYDPNFDWSLIGLEKSGIYYAVVDDPDGTPVFIFNFDGALVSRTVRTPIGALEGAGAEFYLPIGFKGRFQDPDADVVIMDGGRSYDAMTERYMSLDIPKILKVDFLDLDSLNGHIFNGNDPVNLPTTENLPLETENWLNLIGYKFQTTPPIFPSPFKNDFRSISYNNIKEKDTVASESSFIGLPAFGPSYRNWTMSNTAENGKNILIWTDLSAINLRYGHKFNEQENLD</sequence>
<organism evidence="5 6">
    <name type="scientific">Romanomermis culicivorax</name>
    <name type="common">Nematode worm</name>
    <dbReference type="NCBI Taxonomy" id="13658"/>
    <lineage>
        <taxon>Eukaryota</taxon>
        <taxon>Metazoa</taxon>
        <taxon>Ecdysozoa</taxon>
        <taxon>Nematoda</taxon>
        <taxon>Enoplea</taxon>
        <taxon>Dorylaimia</taxon>
        <taxon>Mermithida</taxon>
        <taxon>Mermithoidea</taxon>
        <taxon>Mermithidae</taxon>
        <taxon>Romanomermis</taxon>
    </lineage>
</organism>
<dbReference type="InterPro" id="IPR056823">
    <property type="entry name" value="TEN-like_YD-shell"/>
</dbReference>
<accession>A0A915I962</accession>
<evidence type="ECO:0000256" key="1">
    <source>
        <dbReference type="ARBA" id="ARBA00022536"/>
    </source>
</evidence>
<keyword evidence="2" id="KW-0677">Repeat</keyword>
<evidence type="ECO:0000259" key="4">
    <source>
        <dbReference type="Pfam" id="PF25023"/>
    </source>
</evidence>
<dbReference type="InterPro" id="IPR051216">
    <property type="entry name" value="Teneurin"/>
</dbReference>
<evidence type="ECO:0000256" key="2">
    <source>
        <dbReference type="ARBA" id="ARBA00022737"/>
    </source>
</evidence>
<dbReference type="AlphaFoldDB" id="A0A915I962"/>
<dbReference type="Pfam" id="PF25023">
    <property type="entry name" value="TEN_YD-shell"/>
    <property type="match status" value="1"/>
</dbReference>
<dbReference type="GO" id="GO:0008045">
    <property type="term" value="P:motor neuron axon guidance"/>
    <property type="evidence" value="ECO:0007669"/>
    <property type="project" value="TreeGrafter"/>
</dbReference>
<reference evidence="6" key="1">
    <citation type="submission" date="2022-11" db="UniProtKB">
        <authorList>
            <consortium name="WormBaseParasite"/>
        </authorList>
    </citation>
    <scope>IDENTIFICATION</scope>
</reference>
<keyword evidence="1" id="KW-0245">EGF-like domain</keyword>
<name>A0A915I962_ROMCU</name>
<keyword evidence="5" id="KW-1185">Reference proteome</keyword>
<evidence type="ECO:0000256" key="3">
    <source>
        <dbReference type="ARBA" id="ARBA00023157"/>
    </source>
</evidence>
<proteinExistence type="predicted"/>
<dbReference type="Gene3D" id="2.180.10.10">
    <property type="entry name" value="RHS repeat-associated core"/>
    <property type="match status" value="1"/>
</dbReference>
<evidence type="ECO:0000313" key="6">
    <source>
        <dbReference type="WBParaSite" id="nRc.2.0.1.t09840-RA"/>
    </source>
</evidence>
<dbReference type="PANTHER" id="PTHR11219">
    <property type="entry name" value="TENEURIN AND N-ACETYLGLUCOSAMINE-1-PHOSPHODIESTER ALPHA-N-ACETYLGLUCOSAMINIDASE"/>
    <property type="match status" value="1"/>
</dbReference>